<dbReference type="AlphaFoldDB" id="A0A378J1C9"/>
<accession>A0A378J1C9</accession>
<dbReference type="Proteomes" id="UP000054691">
    <property type="component" value="Unassembled WGS sequence"/>
</dbReference>
<proteinExistence type="predicted"/>
<dbReference type="EMBL" id="UGOB01000001">
    <property type="protein sequence ID" value="STX40727.1"/>
    <property type="molecule type" value="Genomic_DNA"/>
</dbReference>
<protein>
    <submittedName>
        <fullName evidence="2">Uncharacterized protein</fullName>
    </submittedName>
</protein>
<dbReference type="RefSeq" id="WP_058498411.1">
    <property type="nucleotide sequence ID" value="NZ_CAAAHW010000010.1"/>
</dbReference>
<dbReference type="EMBL" id="LNYE01000020">
    <property type="protein sequence ID" value="KTD11799.1"/>
    <property type="molecule type" value="Genomic_DNA"/>
</dbReference>
<sequence>MKREKLIEFLVHQFAENIKNAPDQTLKDIKSGKLVISLTPSLDKESGGRIAAYSKTRLL</sequence>
<gene>
    <name evidence="1" type="ORF">Lgra_1257</name>
    <name evidence="2" type="ORF">NCTC12388_00027</name>
</gene>
<name>A0A378J1C9_9GAMM</name>
<evidence type="ECO:0000313" key="4">
    <source>
        <dbReference type="Proteomes" id="UP000254476"/>
    </source>
</evidence>
<keyword evidence="3" id="KW-1185">Reference proteome</keyword>
<dbReference type="OrthoDB" id="5653869at2"/>
<evidence type="ECO:0000313" key="3">
    <source>
        <dbReference type="Proteomes" id="UP000054691"/>
    </source>
</evidence>
<reference evidence="1 3" key="1">
    <citation type="submission" date="2015-11" db="EMBL/GenBank/DDBJ databases">
        <title>Genomic analysis of 38 Legionella species identifies large and diverse effector repertoires.</title>
        <authorList>
            <person name="Burstein D."/>
            <person name="Amaro F."/>
            <person name="Zusman T."/>
            <person name="Lifshitz Z."/>
            <person name="Cohen O."/>
            <person name="Gilbert J.A."/>
            <person name="Pupko T."/>
            <person name="Shuman H.A."/>
            <person name="Segal G."/>
        </authorList>
    </citation>
    <scope>NUCLEOTIDE SEQUENCE [LARGE SCALE GENOMIC DNA]</scope>
    <source>
        <strain evidence="1 3">Lyon 8420412</strain>
    </source>
</reference>
<evidence type="ECO:0000313" key="2">
    <source>
        <dbReference type="EMBL" id="STX40727.1"/>
    </source>
</evidence>
<dbReference type="Proteomes" id="UP000254476">
    <property type="component" value="Unassembled WGS sequence"/>
</dbReference>
<evidence type="ECO:0000313" key="1">
    <source>
        <dbReference type="EMBL" id="KTD11799.1"/>
    </source>
</evidence>
<organism evidence="2 4">
    <name type="scientific">Legionella gratiana</name>
    <dbReference type="NCBI Taxonomy" id="45066"/>
    <lineage>
        <taxon>Bacteria</taxon>
        <taxon>Pseudomonadati</taxon>
        <taxon>Pseudomonadota</taxon>
        <taxon>Gammaproteobacteria</taxon>
        <taxon>Legionellales</taxon>
        <taxon>Legionellaceae</taxon>
        <taxon>Legionella</taxon>
    </lineage>
</organism>
<reference evidence="2 4" key="2">
    <citation type="submission" date="2018-06" db="EMBL/GenBank/DDBJ databases">
        <authorList>
            <consortium name="Pathogen Informatics"/>
            <person name="Doyle S."/>
        </authorList>
    </citation>
    <scope>NUCLEOTIDE SEQUENCE [LARGE SCALE GENOMIC DNA]</scope>
    <source>
        <strain evidence="2 4">NCTC12388</strain>
    </source>
</reference>